<reference evidence="2 3" key="1">
    <citation type="submission" date="2019-06" db="EMBL/GenBank/DDBJ databases">
        <title>Sequencing the genomes of 1000 actinobacteria strains.</title>
        <authorList>
            <person name="Klenk H.-P."/>
        </authorList>
    </citation>
    <scope>NUCLEOTIDE SEQUENCE [LARGE SCALE GENOMIC DNA]</scope>
    <source>
        <strain evidence="2 3">DSM 44826</strain>
    </source>
</reference>
<accession>A0A561UJ24</accession>
<proteinExistence type="predicted"/>
<gene>
    <name evidence="2" type="ORF">FHX73_113198</name>
</gene>
<evidence type="ECO:0000256" key="1">
    <source>
        <dbReference type="SAM" id="SignalP"/>
    </source>
</evidence>
<sequence length="228" mass="22614">MKLSKRSGALLLAAGASAIAGQAVAQTAAQAAPATPMTPGQVAALENGLATKTVPLRVPLETVTQHAPMLPLAGDVHGALPASPVLPPVPSEQGKHELMPDQVVPPLNFSRVGPSLETALPLPAVADGVRPGNLDLDSPQSPLKAIGPAVGVGHPLSFVEGADGQLKDGSLSTGDLDPRLVPGAISAVPGAKATLGGPQQNTTLLQAAQNLLATGSAVADEATRGDQG</sequence>
<feature type="signal peptide" evidence="1">
    <location>
        <begin position="1"/>
        <end position="25"/>
    </location>
</feature>
<dbReference type="RefSeq" id="WP_145905635.1">
    <property type="nucleotide sequence ID" value="NZ_BAAAMZ010000015.1"/>
</dbReference>
<protein>
    <recommendedName>
        <fullName evidence="4">GLTT repeat-containing protein</fullName>
    </recommendedName>
</protein>
<name>A0A561UJ24_9ACTN</name>
<dbReference type="OrthoDB" id="4187031at2"/>
<comment type="caution">
    <text evidence="2">The sequence shown here is derived from an EMBL/GenBank/DDBJ whole genome shotgun (WGS) entry which is preliminary data.</text>
</comment>
<evidence type="ECO:0008006" key="4">
    <source>
        <dbReference type="Google" id="ProtNLM"/>
    </source>
</evidence>
<evidence type="ECO:0000313" key="2">
    <source>
        <dbReference type="EMBL" id="TWF99355.1"/>
    </source>
</evidence>
<dbReference type="EMBL" id="VIWT01000001">
    <property type="protein sequence ID" value="TWF99355.1"/>
    <property type="molecule type" value="Genomic_DNA"/>
</dbReference>
<dbReference type="Proteomes" id="UP000317940">
    <property type="component" value="Unassembled WGS sequence"/>
</dbReference>
<feature type="chain" id="PRO_5038641179" description="GLTT repeat-containing protein" evidence="1">
    <location>
        <begin position="26"/>
        <end position="228"/>
    </location>
</feature>
<keyword evidence="1" id="KW-0732">Signal</keyword>
<keyword evidence="3" id="KW-1185">Reference proteome</keyword>
<evidence type="ECO:0000313" key="3">
    <source>
        <dbReference type="Proteomes" id="UP000317940"/>
    </source>
</evidence>
<organism evidence="2 3">
    <name type="scientific">Kitasatospora viridis</name>
    <dbReference type="NCBI Taxonomy" id="281105"/>
    <lineage>
        <taxon>Bacteria</taxon>
        <taxon>Bacillati</taxon>
        <taxon>Actinomycetota</taxon>
        <taxon>Actinomycetes</taxon>
        <taxon>Kitasatosporales</taxon>
        <taxon>Streptomycetaceae</taxon>
        <taxon>Kitasatospora</taxon>
    </lineage>
</organism>
<dbReference type="AlphaFoldDB" id="A0A561UJ24"/>